<dbReference type="SUPFAM" id="SSF54928">
    <property type="entry name" value="RNA-binding domain, RBD"/>
    <property type="match status" value="1"/>
</dbReference>
<evidence type="ECO:0000259" key="2">
    <source>
        <dbReference type="PROSITE" id="PS50102"/>
    </source>
</evidence>
<dbReference type="InterPro" id="IPR012677">
    <property type="entry name" value="Nucleotide-bd_a/b_plait_sf"/>
</dbReference>
<organism evidence="3 4">
    <name type="scientific">Handroanthus impetiginosus</name>
    <dbReference type="NCBI Taxonomy" id="429701"/>
    <lineage>
        <taxon>Eukaryota</taxon>
        <taxon>Viridiplantae</taxon>
        <taxon>Streptophyta</taxon>
        <taxon>Embryophyta</taxon>
        <taxon>Tracheophyta</taxon>
        <taxon>Spermatophyta</taxon>
        <taxon>Magnoliopsida</taxon>
        <taxon>eudicotyledons</taxon>
        <taxon>Gunneridae</taxon>
        <taxon>Pentapetalae</taxon>
        <taxon>asterids</taxon>
        <taxon>lamiids</taxon>
        <taxon>Lamiales</taxon>
        <taxon>Bignoniaceae</taxon>
        <taxon>Crescentiina</taxon>
        <taxon>Tabebuia alliance</taxon>
        <taxon>Handroanthus</taxon>
    </lineage>
</organism>
<dbReference type="PANTHER" id="PTHR36309:SF1">
    <property type="entry name" value="RNA-BINDING (RRM_RBD_RNP MOTIFS) FAMILY PROTEIN"/>
    <property type="match status" value="1"/>
</dbReference>
<keyword evidence="4" id="KW-1185">Reference proteome</keyword>
<name>A0A2G9G671_9LAMI</name>
<gene>
    <name evidence="3" type="ORF">CDL12_26790</name>
</gene>
<reference evidence="4" key="1">
    <citation type="journal article" date="2018" name="Gigascience">
        <title>Genome assembly of the Pink Ipe (Handroanthus impetiginosus, Bignoniaceae), a highly valued, ecologically keystone Neotropical timber forest tree.</title>
        <authorList>
            <person name="Silva-Junior O.B."/>
            <person name="Grattapaglia D."/>
            <person name="Novaes E."/>
            <person name="Collevatti R.G."/>
        </authorList>
    </citation>
    <scope>NUCLEOTIDE SEQUENCE [LARGE SCALE GENOMIC DNA]</scope>
    <source>
        <strain evidence="4">cv. UFG-1</strain>
    </source>
</reference>
<accession>A0A2G9G671</accession>
<dbReference type="Gene3D" id="3.30.70.330">
    <property type="match status" value="1"/>
</dbReference>
<dbReference type="InterPro" id="IPR053316">
    <property type="entry name" value="Epigenetic_reg_gene_expr"/>
</dbReference>
<evidence type="ECO:0000313" key="3">
    <source>
        <dbReference type="EMBL" id="PIN00702.1"/>
    </source>
</evidence>
<protein>
    <recommendedName>
        <fullName evidence="2">RRM domain-containing protein</fullName>
    </recommendedName>
</protein>
<dbReference type="Proteomes" id="UP000231279">
    <property type="component" value="Unassembled WGS sequence"/>
</dbReference>
<dbReference type="GO" id="GO:0003723">
    <property type="term" value="F:RNA binding"/>
    <property type="evidence" value="ECO:0007669"/>
    <property type="project" value="UniProtKB-UniRule"/>
</dbReference>
<keyword evidence="1" id="KW-0694">RNA-binding</keyword>
<comment type="caution">
    <text evidence="3">The sequence shown here is derived from an EMBL/GenBank/DDBJ whole genome shotgun (WGS) entry which is preliminary data.</text>
</comment>
<evidence type="ECO:0000256" key="1">
    <source>
        <dbReference type="PROSITE-ProRule" id="PRU00176"/>
    </source>
</evidence>
<dbReference type="STRING" id="429701.A0A2G9G671"/>
<feature type="domain" description="RRM" evidence="2">
    <location>
        <begin position="16"/>
        <end position="99"/>
    </location>
</feature>
<evidence type="ECO:0000313" key="4">
    <source>
        <dbReference type="Proteomes" id="UP000231279"/>
    </source>
</evidence>
<dbReference type="InterPro" id="IPR035979">
    <property type="entry name" value="RBD_domain_sf"/>
</dbReference>
<dbReference type="PANTHER" id="PTHR36309">
    <property type="entry name" value="RNA-BINDING (RRM/RBD/RNP MOTIFS) FAMILY PROTEIN"/>
    <property type="match status" value="1"/>
</dbReference>
<dbReference type="InterPro" id="IPR000504">
    <property type="entry name" value="RRM_dom"/>
</dbReference>
<dbReference type="PROSITE" id="PS50102">
    <property type="entry name" value="RRM"/>
    <property type="match status" value="1"/>
</dbReference>
<dbReference type="SMART" id="SM00360">
    <property type="entry name" value="RRM"/>
    <property type="match status" value="1"/>
</dbReference>
<dbReference type="EMBL" id="NKXS01006801">
    <property type="protein sequence ID" value="PIN00702.1"/>
    <property type="molecule type" value="Genomic_DNA"/>
</dbReference>
<dbReference type="AlphaFoldDB" id="A0A2G9G671"/>
<proteinExistence type="predicted"/>
<sequence>MDSTEEYAEFLKKVGRTVYIDNISPMVTEAVLRAAFDQFGNVTKVQFIPTFMQPKGVPRAALVEMQNAKQAQEIISEMESSPFMIAGMPRPARAKAAKVEMFSSRPRKPGRIIRCRWLNPKDPSFEVAKKIKNLVKTHAAEASVLLERQLAEEENLDKQQAETLKANYKKLELIDAIFADGTAKRLAKHYRIEREDI</sequence>
<dbReference type="CDD" id="cd00590">
    <property type="entry name" value="RRM_SF"/>
    <property type="match status" value="1"/>
</dbReference>
<dbReference type="Pfam" id="PF00076">
    <property type="entry name" value="RRM_1"/>
    <property type="match status" value="1"/>
</dbReference>
<dbReference type="OrthoDB" id="1913496at2759"/>